<dbReference type="SMART" id="SM00367">
    <property type="entry name" value="LRR_CC"/>
    <property type="match status" value="6"/>
</dbReference>
<dbReference type="Proteomes" id="UP000019375">
    <property type="component" value="Unassembled WGS sequence"/>
</dbReference>
<feature type="compositionally biased region" description="Polar residues" evidence="1">
    <location>
        <begin position="54"/>
        <end position="64"/>
    </location>
</feature>
<evidence type="ECO:0000313" key="3">
    <source>
        <dbReference type="Proteomes" id="UP000019375"/>
    </source>
</evidence>
<dbReference type="EMBL" id="HG316457">
    <property type="protein sequence ID" value="CDF89342.1"/>
    <property type="molecule type" value="Genomic_DNA"/>
</dbReference>
<dbReference type="PANTHER" id="PTHR13318:SF247">
    <property type="entry name" value="GH16156P"/>
    <property type="match status" value="1"/>
</dbReference>
<dbReference type="SUPFAM" id="SSF52047">
    <property type="entry name" value="RNI-like"/>
    <property type="match status" value="1"/>
</dbReference>
<dbReference type="GO" id="GO:0031146">
    <property type="term" value="P:SCF-dependent proteasomal ubiquitin-dependent protein catabolic process"/>
    <property type="evidence" value="ECO:0007669"/>
    <property type="project" value="TreeGrafter"/>
</dbReference>
<evidence type="ECO:0000256" key="1">
    <source>
        <dbReference type="SAM" id="MobiDB-lite"/>
    </source>
</evidence>
<protein>
    <submittedName>
        <fullName evidence="2">ZYBA0S04-01948g1_1</fullName>
    </submittedName>
</protein>
<dbReference type="InterPro" id="IPR032675">
    <property type="entry name" value="LRR_dom_sf"/>
</dbReference>
<gene>
    <name evidence="2" type="ORF">BN860_01948g</name>
</gene>
<dbReference type="OrthoDB" id="1924287at2759"/>
<feature type="compositionally biased region" description="Acidic residues" evidence="1">
    <location>
        <begin position="74"/>
        <end position="85"/>
    </location>
</feature>
<evidence type="ECO:0000313" key="2">
    <source>
        <dbReference type="EMBL" id="CDF89342.1"/>
    </source>
</evidence>
<dbReference type="AlphaFoldDB" id="A0A8J2T673"/>
<feature type="region of interest" description="Disordered" evidence="1">
    <location>
        <begin position="1"/>
        <end position="138"/>
    </location>
</feature>
<dbReference type="Gene3D" id="3.80.10.10">
    <property type="entry name" value="Ribonuclease Inhibitor"/>
    <property type="match status" value="2"/>
</dbReference>
<keyword evidence="3" id="KW-1185">Reference proteome</keyword>
<organism evidence="2 3">
    <name type="scientific">Zygosaccharomyces bailii (strain CLIB 213 / ATCC 58445 / CBS 680 / BCRC 21525 / NBRC 1098 / NCYC 1416 / NRRL Y-2227)</name>
    <dbReference type="NCBI Taxonomy" id="1333698"/>
    <lineage>
        <taxon>Eukaryota</taxon>
        <taxon>Fungi</taxon>
        <taxon>Dikarya</taxon>
        <taxon>Ascomycota</taxon>
        <taxon>Saccharomycotina</taxon>
        <taxon>Saccharomycetes</taxon>
        <taxon>Saccharomycetales</taxon>
        <taxon>Saccharomycetaceae</taxon>
        <taxon>Zygosaccharomyces</taxon>
    </lineage>
</organism>
<dbReference type="PANTHER" id="PTHR13318">
    <property type="entry name" value="PARTNER OF PAIRED, ISOFORM B-RELATED"/>
    <property type="match status" value="1"/>
</dbReference>
<reference evidence="3" key="1">
    <citation type="journal article" date="2013" name="Genome Announc.">
        <title>Genome sequence of the food spoilage yeast Zygosaccharomyces bailii CLIB 213(T).</title>
        <authorList>
            <person name="Galeote V."/>
            <person name="Bigey F."/>
            <person name="Devillers H."/>
            <person name="Neuveglise C."/>
            <person name="Dequin S."/>
        </authorList>
    </citation>
    <scope>NUCLEOTIDE SEQUENCE [LARGE SCALE GENOMIC DNA]</scope>
    <source>
        <strain evidence="3">CLIB 213 / ATCC 58445 / CBS 680 / CCRC 21525 / NBRC 1098 / NCYC 1416 / NRRL Y-2227</strain>
    </source>
</reference>
<feature type="compositionally biased region" description="Basic and acidic residues" evidence="1">
    <location>
        <begin position="121"/>
        <end position="133"/>
    </location>
</feature>
<feature type="compositionally biased region" description="Basic residues" evidence="1">
    <location>
        <begin position="1"/>
        <end position="10"/>
    </location>
</feature>
<dbReference type="GO" id="GO:0019005">
    <property type="term" value="C:SCF ubiquitin ligase complex"/>
    <property type="evidence" value="ECO:0007669"/>
    <property type="project" value="TreeGrafter"/>
</dbReference>
<feature type="compositionally biased region" description="Basic and acidic residues" evidence="1">
    <location>
        <begin position="28"/>
        <end position="53"/>
    </location>
</feature>
<sequence length="551" mass="62051">MSLYRSRNRGRTGPNDVKGPSSALTQFLRDEGISAQVIKERWEKQQEDKRQREGSNSLEQSVEPSPQIEKTILVDDESTDTDTDGENFKKLSSFGTDSDEEEYEEGTQSPAPAKKTPRTRGNADGKTKKVLESRRKKRKKAAQLLDRRLEFPSLQELCIHKIGTNISKWNDEADEQSKQMYANIRKVLGGISTENLNTLGRALSKNRALNDQTLQLFLKTDLSSLVFHDCSKVSYEGYKALAIFCPHLNSLSLQMCGQLNNEALLYIAEKLPHLASIKLDGPFLINEDTWDLFFQRMSGRLKEIQISNTHRFTDSSLSSLLRNCGSQLVSLHLSRLDSVSNYALLSQYLQNTQFHTLGINYPYNEKDVNDEVIMSIVAQVGGSLRYLSLNGCVELTDNAIVNGLSLFLQGNDQLETLELEELGNITSDSLVHFFKVTPLPHLRRCSLKRCTQLTDEGPVELLLNEAKDSLEDLNFNSLIHLTQETFQLMHCPNLRHLDASFVSCVDDQVIDTVGRQNVKLQLMEVFGDNLVSSNARIRSGLTLVGRQSDSI</sequence>
<dbReference type="InterPro" id="IPR006553">
    <property type="entry name" value="Leu-rich_rpt_Cys-con_subtyp"/>
</dbReference>
<proteinExistence type="predicted"/>
<name>A0A8J2T673_ZYGB2</name>
<accession>A0A8J2T673</accession>